<reference evidence="10 11" key="1">
    <citation type="journal article" date="2018" name="Mol. Biol. Evol.">
        <title>Broad Genomic Sampling Reveals a Smut Pathogenic Ancestry of the Fungal Clade Ustilaginomycotina.</title>
        <authorList>
            <person name="Kijpornyongpan T."/>
            <person name="Mondo S.J."/>
            <person name="Barry K."/>
            <person name="Sandor L."/>
            <person name="Lee J."/>
            <person name="Lipzen A."/>
            <person name="Pangilinan J."/>
            <person name="LaButti K."/>
            <person name="Hainaut M."/>
            <person name="Henrissat B."/>
            <person name="Grigoriev I.V."/>
            <person name="Spatafora J.W."/>
            <person name="Aime M.C."/>
        </authorList>
    </citation>
    <scope>NUCLEOTIDE SEQUENCE [LARGE SCALE GENOMIC DNA]</scope>
    <source>
        <strain evidence="10 11">MCA 5214</strain>
    </source>
</reference>
<keyword evidence="11" id="KW-1185">Reference proteome</keyword>
<dbReference type="PROSITE" id="PS51192">
    <property type="entry name" value="HELICASE_ATP_BIND_1"/>
    <property type="match status" value="1"/>
</dbReference>
<keyword evidence="6" id="KW-0067">ATP-binding</keyword>
<feature type="compositionally biased region" description="Basic and acidic residues" evidence="7">
    <location>
        <begin position="447"/>
        <end position="460"/>
    </location>
</feature>
<proteinExistence type="inferred from homology"/>
<name>A0A316UVU9_9BASI</name>
<feature type="compositionally biased region" description="Acidic residues" evidence="7">
    <location>
        <begin position="349"/>
        <end position="364"/>
    </location>
</feature>
<dbReference type="GO" id="GO:0003723">
    <property type="term" value="F:RNA binding"/>
    <property type="evidence" value="ECO:0007669"/>
    <property type="project" value="TreeGrafter"/>
</dbReference>
<dbReference type="FunFam" id="3.40.50.300:FF:002693">
    <property type="entry name" value="Predicted protein"/>
    <property type="match status" value="1"/>
</dbReference>
<evidence type="ECO:0000256" key="1">
    <source>
        <dbReference type="ARBA" id="ARBA00008792"/>
    </source>
</evidence>
<dbReference type="PANTHER" id="PTHR18934">
    <property type="entry name" value="ATP-DEPENDENT RNA HELICASE"/>
    <property type="match status" value="1"/>
</dbReference>
<dbReference type="EMBL" id="KZ819666">
    <property type="protein sequence ID" value="PWN28053.1"/>
    <property type="molecule type" value="Genomic_DNA"/>
</dbReference>
<dbReference type="InterPro" id="IPR014001">
    <property type="entry name" value="Helicase_ATP-bd"/>
</dbReference>
<dbReference type="GO" id="GO:1990904">
    <property type="term" value="C:ribonucleoprotein complex"/>
    <property type="evidence" value="ECO:0007669"/>
    <property type="project" value="UniProtKB-ARBA"/>
</dbReference>
<evidence type="ECO:0000313" key="10">
    <source>
        <dbReference type="EMBL" id="PWN28053.1"/>
    </source>
</evidence>
<feature type="region of interest" description="Disordered" evidence="7">
    <location>
        <begin position="112"/>
        <end position="607"/>
    </location>
</feature>
<dbReference type="Pfam" id="PF21010">
    <property type="entry name" value="HA2_C"/>
    <property type="match status" value="1"/>
</dbReference>
<feature type="region of interest" description="Disordered" evidence="7">
    <location>
        <begin position="1437"/>
        <end position="1464"/>
    </location>
</feature>
<feature type="compositionally biased region" description="Acidic residues" evidence="7">
    <location>
        <begin position="316"/>
        <end position="333"/>
    </location>
</feature>
<dbReference type="InterPro" id="IPR011709">
    <property type="entry name" value="DEAD-box_helicase_OB_fold"/>
</dbReference>
<evidence type="ECO:0000256" key="5">
    <source>
        <dbReference type="ARBA" id="ARBA00022806"/>
    </source>
</evidence>
<feature type="compositionally biased region" description="Acidic residues" evidence="7">
    <location>
        <begin position="423"/>
        <end position="441"/>
    </location>
</feature>
<feature type="compositionally biased region" description="Acidic residues" evidence="7">
    <location>
        <begin position="150"/>
        <end position="165"/>
    </location>
</feature>
<evidence type="ECO:0000256" key="3">
    <source>
        <dbReference type="ARBA" id="ARBA00022741"/>
    </source>
</evidence>
<feature type="domain" description="Helicase ATP-binding" evidence="8">
    <location>
        <begin position="659"/>
        <end position="838"/>
    </location>
</feature>
<feature type="compositionally biased region" description="Basic and acidic residues" evidence="7">
    <location>
        <begin position="178"/>
        <end position="198"/>
    </location>
</feature>
<feature type="region of interest" description="Disordered" evidence="7">
    <location>
        <begin position="902"/>
        <end position="990"/>
    </location>
</feature>
<dbReference type="SMART" id="SM00847">
    <property type="entry name" value="HA2"/>
    <property type="match status" value="1"/>
</dbReference>
<dbReference type="InterPro" id="IPR048333">
    <property type="entry name" value="HA2_WH"/>
</dbReference>
<dbReference type="GO" id="GO:0005524">
    <property type="term" value="F:ATP binding"/>
    <property type="evidence" value="ECO:0007669"/>
    <property type="project" value="UniProtKB-KW"/>
</dbReference>
<dbReference type="Pfam" id="PF04408">
    <property type="entry name" value="WHD_HA2"/>
    <property type="match status" value="1"/>
</dbReference>
<feature type="compositionally biased region" description="Acidic residues" evidence="7">
    <location>
        <begin position="379"/>
        <end position="396"/>
    </location>
</feature>
<dbReference type="Gene3D" id="3.40.50.300">
    <property type="entry name" value="P-loop containing nucleotide triphosphate hydrolases"/>
    <property type="match status" value="2"/>
</dbReference>
<dbReference type="SMART" id="SM00487">
    <property type="entry name" value="DEXDc"/>
    <property type="match status" value="1"/>
</dbReference>
<feature type="compositionally biased region" description="Basic and acidic residues" evidence="7">
    <location>
        <begin position="539"/>
        <end position="559"/>
    </location>
</feature>
<dbReference type="Pfam" id="PF00270">
    <property type="entry name" value="DEAD"/>
    <property type="match status" value="1"/>
</dbReference>
<feature type="compositionally biased region" description="Acidic residues" evidence="7">
    <location>
        <begin position="286"/>
        <end position="301"/>
    </location>
</feature>
<dbReference type="InterPro" id="IPR007502">
    <property type="entry name" value="Helicase-assoc_dom"/>
</dbReference>
<dbReference type="OrthoDB" id="10253254at2759"/>
<dbReference type="SUPFAM" id="SSF52540">
    <property type="entry name" value="P-loop containing nucleoside triphosphate hydrolases"/>
    <property type="match status" value="1"/>
</dbReference>
<dbReference type="Gene3D" id="1.20.120.1080">
    <property type="match status" value="1"/>
</dbReference>
<feature type="compositionally biased region" description="Basic and acidic residues" evidence="7">
    <location>
        <begin position="255"/>
        <end position="274"/>
    </location>
</feature>
<evidence type="ECO:0000259" key="8">
    <source>
        <dbReference type="PROSITE" id="PS51192"/>
    </source>
</evidence>
<dbReference type="EC" id="3.6.4.13" evidence="2"/>
<keyword evidence="3" id="KW-0547">Nucleotide-binding</keyword>
<evidence type="ECO:0000256" key="2">
    <source>
        <dbReference type="ARBA" id="ARBA00012552"/>
    </source>
</evidence>
<accession>A0A316UVU9</accession>
<evidence type="ECO:0000259" key="9">
    <source>
        <dbReference type="PROSITE" id="PS51194"/>
    </source>
</evidence>
<dbReference type="InterPro" id="IPR027417">
    <property type="entry name" value="P-loop_NTPase"/>
</dbReference>
<feature type="compositionally biased region" description="Acidic residues" evidence="7">
    <location>
        <begin position="1451"/>
        <end position="1461"/>
    </location>
</feature>
<dbReference type="InterPro" id="IPR001650">
    <property type="entry name" value="Helicase_C-like"/>
</dbReference>
<dbReference type="RefSeq" id="XP_025362665.1">
    <property type="nucleotide sequence ID" value="XM_025506013.1"/>
</dbReference>
<feature type="compositionally biased region" description="Acidic residues" evidence="7">
    <location>
        <begin position="930"/>
        <end position="981"/>
    </location>
</feature>
<dbReference type="InterPro" id="IPR011545">
    <property type="entry name" value="DEAD/DEAH_box_helicase_dom"/>
</dbReference>
<feature type="region of interest" description="Disordered" evidence="7">
    <location>
        <begin position="1221"/>
        <end position="1246"/>
    </location>
</feature>
<comment type="similarity">
    <text evidence="1">Belongs to the DEAD box helicase family. DEAH subfamily.</text>
</comment>
<organism evidence="10 11">
    <name type="scientific">Jaminaea rosea</name>
    <dbReference type="NCBI Taxonomy" id="1569628"/>
    <lineage>
        <taxon>Eukaryota</taxon>
        <taxon>Fungi</taxon>
        <taxon>Dikarya</taxon>
        <taxon>Basidiomycota</taxon>
        <taxon>Ustilaginomycotina</taxon>
        <taxon>Exobasidiomycetes</taxon>
        <taxon>Microstromatales</taxon>
        <taxon>Microstromatales incertae sedis</taxon>
        <taxon>Jaminaea</taxon>
    </lineage>
</organism>
<dbReference type="GeneID" id="37027836"/>
<dbReference type="PROSITE" id="PS51194">
    <property type="entry name" value="HELICASE_CTER"/>
    <property type="match status" value="1"/>
</dbReference>
<evidence type="ECO:0000256" key="7">
    <source>
        <dbReference type="SAM" id="MobiDB-lite"/>
    </source>
</evidence>
<dbReference type="PANTHER" id="PTHR18934:SF99">
    <property type="entry name" value="ATP-DEPENDENT RNA HELICASE DHX37-RELATED"/>
    <property type="match status" value="1"/>
</dbReference>
<evidence type="ECO:0000256" key="4">
    <source>
        <dbReference type="ARBA" id="ARBA00022801"/>
    </source>
</evidence>
<evidence type="ECO:0000256" key="6">
    <source>
        <dbReference type="ARBA" id="ARBA00022840"/>
    </source>
</evidence>
<dbReference type="Pfam" id="PF00271">
    <property type="entry name" value="Helicase_C"/>
    <property type="match status" value="1"/>
</dbReference>
<feature type="compositionally biased region" description="Basic and acidic residues" evidence="7">
    <location>
        <begin position="1"/>
        <end position="11"/>
    </location>
</feature>
<evidence type="ECO:0000313" key="11">
    <source>
        <dbReference type="Proteomes" id="UP000245884"/>
    </source>
</evidence>
<dbReference type="GO" id="GO:0005730">
    <property type="term" value="C:nucleolus"/>
    <property type="evidence" value="ECO:0007669"/>
    <property type="project" value="TreeGrafter"/>
</dbReference>
<dbReference type="SMART" id="SM00382">
    <property type="entry name" value="AAA"/>
    <property type="match status" value="1"/>
</dbReference>
<feature type="compositionally biased region" description="Basic and acidic residues" evidence="7">
    <location>
        <begin position="918"/>
        <end position="929"/>
    </location>
</feature>
<feature type="compositionally biased region" description="Polar residues" evidence="7">
    <location>
        <begin position="72"/>
        <end position="81"/>
    </location>
</feature>
<dbReference type="Proteomes" id="UP000245884">
    <property type="component" value="Unassembled WGS sequence"/>
</dbReference>
<feature type="compositionally biased region" description="Basic and acidic residues" evidence="7">
    <location>
        <begin position="366"/>
        <end position="378"/>
    </location>
</feature>
<keyword evidence="5" id="KW-0347">Helicase</keyword>
<dbReference type="PROSITE" id="PS00690">
    <property type="entry name" value="DEAH_ATP_HELICASE"/>
    <property type="match status" value="1"/>
</dbReference>
<feature type="compositionally biased region" description="Acidic residues" evidence="7">
    <location>
        <begin position="511"/>
        <end position="537"/>
    </location>
</feature>
<protein>
    <recommendedName>
        <fullName evidence="2">RNA helicase</fullName>
        <ecNumber evidence="2">3.6.4.13</ecNumber>
    </recommendedName>
</protein>
<dbReference type="CDD" id="cd18791">
    <property type="entry name" value="SF2_C_RHA"/>
    <property type="match status" value="1"/>
</dbReference>
<dbReference type="InterPro" id="IPR003593">
    <property type="entry name" value="AAA+_ATPase"/>
</dbReference>
<dbReference type="GO" id="GO:0003724">
    <property type="term" value="F:RNA helicase activity"/>
    <property type="evidence" value="ECO:0007669"/>
    <property type="project" value="UniProtKB-EC"/>
</dbReference>
<dbReference type="GO" id="GO:0000462">
    <property type="term" value="P:maturation of SSU-rRNA from tricistronic rRNA transcript (SSU-rRNA, 5.8S rRNA, LSU-rRNA)"/>
    <property type="evidence" value="ECO:0007669"/>
    <property type="project" value="TreeGrafter"/>
</dbReference>
<gene>
    <name evidence="10" type="ORF">BDZ90DRAFT_231815</name>
</gene>
<dbReference type="SMART" id="SM00490">
    <property type="entry name" value="HELICc"/>
    <property type="match status" value="1"/>
</dbReference>
<keyword evidence="4 10" id="KW-0378">Hydrolase</keyword>
<feature type="region of interest" description="Disordered" evidence="7">
    <location>
        <begin position="1"/>
        <end position="89"/>
    </location>
</feature>
<dbReference type="Pfam" id="PF07717">
    <property type="entry name" value="OB_NTP_bind"/>
    <property type="match status" value="1"/>
</dbReference>
<dbReference type="STRING" id="1569628.A0A316UVU9"/>
<sequence length="1560" mass="170561">MAGPPVKERYNAKARQSVAGGSSHKKRRRSGNAHSKATPGQPDSNREVIDPTSAEDQEWREKEAKRRELLAASQSDPSQRLTSKKRKRLDAYIASRLKKEARADLLEELAQSSAQVREGRQDLVSTRTLGTGKGKSARQLLQGMQRDPGYDEDDDSQDEDEEDFEGQTVLRPPPIQQQEHDERPTGEVLDDPERRQRILEAAALFAPSSSSHNKPVATGSALAPGTIGLGSALARGPDGEPLAPVMRTRKRKGPSQRERKRLREQAEREAKEAEDQSDFDSSASSGDDDEDEDIEESDDEDKSAADKAVKQPPAADDAESGADEDEEDTDSEGEVILREAMRLRGMPAESEDDDDDEEDTDSEGEVVLREAMRLRGIPDESEDDDEDGEGSENEVDDSQRDTDSEEEVVLLEAMRRRGLALPSEDEGDDSSESDGDEEVEEVSPQGDESREASFELRLAEEPQPALEEDAQSVAESLPWEGFGSEAEAGDEDEEGISSGEDGNVMEHRDEEQDEDHDDDGDDDDSDEDDSDDPDATENEASRRRGIPRTERSSGFKDWARSALGFGNDDQGARAEDGRPLEPVAGLSVKVSDMGPQDGVARGPLGEDEATPASLSAFAAKYYDEVSSTKALRNVPVDRSQEIIETRLRLPVVQEEERVVKTILENEVTVICGETGSGKTTQVAQMLYERGFGTPGSDNPGLVGITQPRRVAAVSTARRVAEELNLSTDRVSHQVRFDATVSPETSLKFMTDGVLLRELAADLLLSRYSVVIVDEAHERSVNTDVLIGALSRIVRLRAKRWIEGGANATKPLRLVIMSATLRVADFVENPTLFPKPPPLLKIEARQHPVTVHFNRRTPHDYIEEAVKKAGKIHTRLPSGGILIFMTGEQEIRTVVQRLETKYGRQRKDKRIGAGDDEDPKVGKTADKEGLEAEDITLGADDDDTAQQDDLPDASDKDEQDAEALDTDDEADAASDAGDDDTPIDARSSSAPPMHILPLYSLLSSQKQLQVFQPPPADSRLVVVATNVAETSLTIPNIRYVVDCGRAKERKYDASSPSGISSFKVDWISKASAAQRAGRAGRTGPGHAYRLYSSNVYEEYLPEFAEPEIRRTPVEGLVLSMKAMNIDNVVHFPFPTPPDRQAIARAERVLVRLGALKLETDTKTRRQVAKITELGRTMSLFPLSPRYAKLLVQGQQHGCLPYVVALVAALTVGELFVRDEGLHAGEEDDEDPEGQTKTTAAEKDARKETRRRRFAALERFDSLGGHGISDAFRVLAVVGAHAYAGKEGSADFCEENFVRPKAIDELTQLRNQLSSLVLSTLDSTRETDVLSRTLNSSSLPPPSDTQYKVLRQLIACAYIDQVAVRADLAVEAAKNIPALALEAAEGRLSKLSKARTCRWVPYLAAGVAGEAVYVHPSSALYEHNPPEWCVFSEVTRSQPKKRRSKKGDAEAGGAEEEGDEEEDQPGRLYLRGLTKINPSWIAKLGKDLCSFSKPVALDGSLLSATAGSASLTEHDVAVTPTYGTGPACDASERAGGGVGWELPPMKVKRRWVGGSVGWKVDL</sequence>
<feature type="compositionally biased region" description="Basic and acidic residues" evidence="7">
    <location>
        <begin position="57"/>
        <end position="69"/>
    </location>
</feature>
<feature type="compositionally biased region" description="Basic and acidic residues" evidence="7">
    <location>
        <begin position="570"/>
        <end position="579"/>
    </location>
</feature>
<feature type="domain" description="Helicase C-terminal" evidence="9">
    <location>
        <begin position="948"/>
        <end position="1123"/>
    </location>
</feature>
<dbReference type="GO" id="GO:0016787">
    <property type="term" value="F:hydrolase activity"/>
    <property type="evidence" value="ECO:0007669"/>
    <property type="project" value="UniProtKB-KW"/>
</dbReference>
<dbReference type="InterPro" id="IPR002464">
    <property type="entry name" value="DNA/RNA_helicase_DEAH_CS"/>
</dbReference>
<dbReference type="CDD" id="cd17982">
    <property type="entry name" value="DEXHc_DHX37"/>
    <property type="match status" value="1"/>
</dbReference>